<reference evidence="4 5" key="1">
    <citation type="submission" date="2021-07" db="EMBL/GenBank/DDBJ databases">
        <title>Paraburkholderia edwinii protects Aspergillus sp. from phenazines by acting as a toxin sponge.</title>
        <authorList>
            <person name="Dahlstrom K.M."/>
            <person name="Newman D.K."/>
        </authorList>
    </citation>
    <scope>NUCLEOTIDE SEQUENCE [LARGE SCALE GENOMIC DNA]</scope>
    <source>
        <strain evidence="4 5">Pe01</strain>
    </source>
</reference>
<gene>
    <name evidence="4" type="ORF">KZJ38_29360</name>
</gene>
<dbReference type="NCBIfam" id="TIGR01879">
    <property type="entry name" value="hydantase"/>
    <property type="match status" value="1"/>
</dbReference>
<dbReference type="RefSeq" id="WP_219800593.1">
    <property type="nucleotide sequence ID" value="NZ_CP080096.1"/>
</dbReference>
<dbReference type="InterPro" id="IPR036264">
    <property type="entry name" value="Bact_exopeptidase_dim_dom"/>
</dbReference>
<protein>
    <submittedName>
        <fullName evidence="4">M20 family metallo-hydrolase</fullName>
    </submittedName>
</protein>
<keyword evidence="5" id="KW-1185">Reference proteome</keyword>
<dbReference type="PANTHER" id="PTHR32494">
    <property type="entry name" value="ALLANTOATE DEIMINASE-RELATED"/>
    <property type="match status" value="1"/>
</dbReference>
<dbReference type="EMBL" id="CP080096">
    <property type="protein sequence ID" value="QYD71160.1"/>
    <property type="molecule type" value="Genomic_DNA"/>
</dbReference>
<dbReference type="Gene3D" id="3.30.70.360">
    <property type="match status" value="1"/>
</dbReference>
<evidence type="ECO:0000256" key="2">
    <source>
        <dbReference type="ARBA" id="ARBA00022801"/>
    </source>
</evidence>
<dbReference type="Pfam" id="PF07687">
    <property type="entry name" value="M20_dimer"/>
    <property type="match status" value="1"/>
</dbReference>
<accession>A0ABX8UQ98</accession>
<dbReference type="PANTHER" id="PTHR32494:SF5">
    <property type="entry name" value="ALLANTOATE AMIDOHYDROLASE"/>
    <property type="match status" value="1"/>
</dbReference>
<dbReference type="InterPro" id="IPR002933">
    <property type="entry name" value="Peptidase_M20"/>
</dbReference>
<keyword evidence="2" id="KW-0378">Hydrolase</keyword>
<evidence type="ECO:0000256" key="1">
    <source>
        <dbReference type="ARBA" id="ARBA00006153"/>
    </source>
</evidence>
<feature type="domain" description="Peptidase M20 dimerisation" evidence="3">
    <location>
        <begin position="226"/>
        <end position="329"/>
    </location>
</feature>
<proteinExistence type="inferred from homology"/>
<dbReference type="InterPro" id="IPR010158">
    <property type="entry name" value="Amidase_Cbmase"/>
</dbReference>
<name>A0ABX8UQ98_9BURK</name>
<sequence length="426" mass="44894">MTQLSYDTASARSAADDAAEHVDPARLTDAIDALATIGARSDGGVDRPALSALDFSARRGLIERAQALGCTVSTDACANLFFRRAGNEDLPPVMTGSHIDTQPTGGRLDGAYGVLAGFECLAALADANIRTRRPLEVAIWTNEEGSRFQPGAMGSSTFVDPSRLEGFRTVSDAAGVTFGATLDAHRSAFPTLATRAPGAVHAFIELHIEQGPLLEMAGTPLGVVTGIQGVRWHSIRCTGAAAHAGTTPMAVRRDAMTLAVRVRGAIEAFALELGGDAARITFGSWHIEPNSINTIPSAVTFTVDFRHPEPAVLARFDAALAECIAQHGADVHLEPLFEHPPVHFADSAISRVRAACDALGVRSQPIVSGAFHDALHLAKQCATAMIFVPSRDGISHNPLEATDDEHLVLGTRALAHCLVELCNEAP</sequence>
<dbReference type="Gene3D" id="3.40.630.10">
    <property type="entry name" value="Zn peptidases"/>
    <property type="match status" value="1"/>
</dbReference>
<evidence type="ECO:0000259" key="3">
    <source>
        <dbReference type="Pfam" id="PF07687"/>
    </source>
</evidence>
<evidence type="ECO:0000313" key="4">
    <source>
        <dbReference type="EMBL" id="QYD71160.1"/>
    </source>
</evidence>
<dbReference type="InterPro" id="IPR011650">
    <property type="entry name" value="Peptidase_M20_dimer"/>
</dbReference>
<dbReference type="SUPFAM" id="SSF55031">
    <property type="entry name" value="Bacterial exopeptidase dimerisation domain"/>
    <property type="match status" value="1"/>
</dbReference>
<dbReference type="CDD" id="cd03884">
    <property type="entry name" value="M20_bAS"/>
    <property type="match status" value="1"/>
</dbReference>
<dbReference type="PIRSF" id="PIRSF001235">
    <property type="entry name" value="Amidase_carbamoylase"/>
    <property type="match status" value="1"/>
</dbReference>
<dbReference type="Proteomes" id="UP000826462">
    <property type="component" value="Chromosome 2"/>
</dbReference>
<dbReference type="Pfam" id="PF01546">
    <property type="entry name" value="Peptidase_M20"/>
    <property type="match status" value="1"/>
</dbReference>
<comment type="similarity">
    <text evidence="1">Belongs to the peptidase M20 family.</text>
</comment>
<dbReference type="SUPFAM" id="SSF53187">
    <property type="entry name" value="Zn-dependent exopeptidases"/>
    <property type="match status" value="1"/>
</dbReference>
<evidence type="ECO:0000313" key="5">
    <source>
        <dbReference type="Proteomes" id="UP000826462"/>
    </source>
</evidence>
<organism evidence="4 5">
    <name type="scientific">Paraburkholderia edwinii</name>
    <dbReference type="NCBI Taxonomy" id="2861782"/>
    <lineage>
        <taxon>Bacteria</taxon>
        <taxon>Pseudomonadati</taxon>
        <taxon>Pseudomonadota</taxon>
        <taxon>Betaproteobacteria</taxon>
        <taxon>Burkholderiales</taxon>
        <taxon>Burkholderiaceae</taxon>
        <taxon>Paraburkholderia</taxon>
    </lineage>
</organism>